<evidence type="ECO:0000256" key="1">
    <source>
        <dbReference type="SAM" id="SignalP"/>
    </source>
</evidence>
<evidence type="ECO:0000313" key="4">
    <source>
        <dbReference type="Proteomes" id="UP000321287"/>
    </source>
</evidence>
<dbReference type="Proteomes" id="UP000321287">
    <property type="component" value="Unassembled WGS sequence"/>
</dbReference>
<evidence type="ECO:0000313" key="3">
    <source>
        <dbReference type="EMBL" id="GEL54850.1"/>
    </source>
</evidence>
<comment type="caution">
    <text evidence="3">The sequence shown here is derived from an EMBL/GenBank/DDBJ whole genome shotgun (WGS) entry which is preliminary data.</text>
</comment>
<keyword evidence="4" id="KW-1185">Reference proteome</keyword>
<gene>
    <name evidence="3" type="ORF">ABO01nite_28570</name>
</gene>
<feature type="chain" id="PRO_5042954834" description="Toxin co-regulated pilus biosynthesis protein Q C-terminal domain-containing protein" evidence="1">
    <location>
        <begin position="22"/>
        <end position="326"/>
    </location>
</feature>
<accession>A0AAN4U4G3</accession>
<protein>
    <recommendedName>
        <fullName evidence="2">Toxin co-regulated pilus biosynthesis protein Q C-terminal domain-containing protein</fullName>
    </recommendedName>
</protein>
<proteinExistence type="predicted"/>
<dbReference type="InterPro" id="IPR018927">
    <property type="entry name" value="Pilus_synth_Q_C"/>
</dbReference>
<dbReference type="EMBL" id="BJVS01000010">
    <property type="protein sequence ID" value="GEL54850.1"/>
    <property type="molecule type" value="Genomic_DNA"/>
</dbReference>
<dbReference type="PROSITE" id="PS51257">
    <property type="entry name" value="PROKAR_LIPOPROTEIN"/>
    <property type="match status" value="1"/>
</dbReference>
<sequence>MRGTLSFAAACALIAIGIAGCAETPLETASQVAPGIPFRDASKLSVTIADILAASLAPTRSTLLVAPVGDTDPMHIGQLLNDSLRERGFAVWTDGTSYAMAHAVRYRIAPVDGYVQLALYVDQASATCLYTHDADQVLVSVGSCSVRPSQALTLRIPDDARLTHQMLAQAKGPLPLTPESVGQVWTNKASVAASSVAGSPAPYAAPVSAVPLGAAATQLTTLPAAATPVVAASAPVIPVQSWTLVGGQPIRDQMQAWADRAGWTIVWPERLNWLVPATASFTGDYTTVLSEIVTDIVKDGRSVRVHFYDPNHTVVVTTPGGEQLPQ</sequence>
<dbReference type="RefSeq" id="WP_186820089.1">
    <property type="nucleotide sequence ID" value="NZ_BAPU01000059.1"/>
</dbReference>
<dbReference type="Pfam" id="PF10671">
    <property type="entry name" value="TcpQ"/>
    <property type="match status" value="1"/>
</dbReference>
<evidence type="ECO:0000259" key="2">
    <source>
        <dbReference type="Pfam" id="PF10671"/>
    </source>
</evidence>
<feature type="signal peptide" evidence="1">
    <location>
        <begin position="1"/>
        <end position="21"/>
    </location>
</feature>
<feature type="domain" description="Toxin co-regulated pilus biosynthesis protein Q C-terminal" evidence="2">
    <location>
        <begin position="240"/>
        <end position="317"/>
    </location>
</feature>
<organism evidence="3 4">
    <name type="scientific">Asaia bogorensis NBRC 16594</name>
    <dbReference type="NCBI Taxonomy" id="1231624"/>
    <lineage>
        <taxon>Bacteria</taxon>
        <taxon>Pseudomonadati</taxon>
        <taxon>Pseudomonadota</taxon>
        <taxon>Alphaproteobacteria</taxon>
        <taxon>Acetobacterales</taxon>
        <taxon>Acetobacteraceae</taxon>
        <taxon>Asaia</taxon>
    </lineage>
</organism>
<dbReference type="AlphaFoldDB" id="A0AAN4U4G3"/>
<name>A0AAN4U4G3_9PROT</name>
<reference evidence="3 4" key="1">
    <citation type="submission" date="2019-07" db="EMBL/GenBank/DDBJ databases">
        <title>Whole genome shotgun sequence of Asaia bogorensis NBRC 16594.</title>
        <authorList>
            <person name="Hosoyama A."/>
            <person name="Uohara A."/>
            <person name="Ohji S."/>
            <person name="Ichikawa N."/>
        </authorList>
    </citation>
    <scope>NUCLEOTIDE SEQUENCE [LARGE SCALE GENOMIC DNA]</scope>
    <source>
        <strain evidence="3 4">NBRC 16594</strain>
    </source>
</reference>
<keyword evidence="1" id="KW-0732">Signal</keyword>